<proteinExistence type="predicted"/>
<feature type="region of interest" description="Disordered" evidence="1">
    <location>
        <begin position="1"/>
        <end position="27"/>
    </location>
</feature>
<dbReference type="AlphaFoldDB" id="A0A9Q1EXX9"/>
<dbReference type="EMBL" id="JAINUF010000011">
    <property type="protein sequence ID" value="KAJ8347112.1"/>
    <property type="molecule type" value="Genomic_DNA"/>
</dbReference>
<dbReference type="PROSITE" id="PS51257">
    <property type="entry name" value="PROKAR_LIPOPROTEIN"/>
    <property type="match status" value="1"/>
</dbReference>
<gene>
    <name evidence="2" type="ORF">SKAU_G00285130</name>
</gene>
<comment type="caution">
    <text evidence="2">The sequence shown here is derived from an EMBL/GenBank/DDBJ whole genome shotgun (WGS) entry which is preliminary data.</text>
</comment>
<name>A0A9Q1EXX9_SYNKA</name>
<evidence type="ECO:0000313" key="2">
    <source>
        <dbReference type="EMBL" id="KAJ8347112.1"/>
    </source>
</evidence>
<evidence type="ECO:0000313" key="3">
    <source>
        <dbReference type="Proteomes" id="UP001152622"/>
    </source>
</evidence>
<organism evidence="2 3">
    <name type="scientific">Synaphobranchus kaupii</name>
    <name type="common">Kaup's arrowtooth eel</name>
    <dbReference type="NCBI Taxonomy" id="118154"/>
    <lineage>
        <taxon>Eukaryota</taxon>
        <taxon>Metazoa</taxon>
        <taxon>Chordata</taxon>
        <taxon>Craniata</taxon>
        <taxon>Vertebrata</taxon>
        <taxon>Euteleostomi</taxon>
        <taxon>Actinopterygii</taxon>
        <taxon>Neopterygii</taxon>
        <taxon>Teleostei</taxon>
        <taxon>Anguilliformes</taxon>
        <taxon>Synaphobranchidae</taxon>
        <taxon>Synaphobranchus</taxon>
    </lineage>
</organism>
<reference evidence="2" key="1">
    <citation type="journal article" date="2023" name="Science">
        <title>Genome structures resolve the early diversification of teleost fishes.</title>
        <authorList>
            <person name="Parey E."/>
            <person name="Louis A."/>
            <person name="Montfort J."/>
            <person name="Bouchez O."/>
            <person name="Roques C."/>
            <person name="Iampietro C."/>
            <person name="Lluch J."/>
            <person name="Castinel A."/>
            <person name="Donnadieu C."/>
            <person name="Desvignes T."/>
            <person name="Floi Bucao C."/>
            <person name="Jouanno E."/>
            <person name="Wen M."/>
            <person name="Mejri S."/>
            <person name="Dirks R."/>
            <person name="Jansen H."/>
            <person name="Henkel C."/>
            <person name="Chen W.J."/>
            <person name="Zahm M."/>
            <person name="Cabau C."/>
            <person name="Klopp C."/>
            <person name="Thompson A.W."/>
            <person name="Robinson-Rechavi M."/>
            <person name="Braasch I."/>
            <person name="Lecointre G."/>
            <person name="Bobe J."/>
            <person name="Postlethwait J.H."/>
            <person name="Berthelot C."/>
            <person name="Roest Crollius H."/>
            <person name="Guiguen Y."/>
        </authorList>
    </citation>
    <scope>NUCLEOTIDE SEQUENCE</scope>
    <source>
        <strain evidence="2">WJC10195</strain>
    </source>
</reference>
<keyword evidence="3" id="KW-1185">Reference proteome</keyword>
<accession>A0A9Q1EXX9</accession>
<evidence type="ECO:0000256" key="1">
    <source>
        <dbReference type="SAM" id="MobiDB-lite"/>
    </source>
</evidence>
<sequence length="153" mass="16671">MASPRLLRSRPSHSATPVGGMCGSSGCADSTSLSTTGRVAQAGAAGGPEAAREQVQLMAKREGGRVEIICQHQEALVMWNPMPMDLTAGVQLNVLPWARRSHKRLQGRWSRSAGLATEEAWCTIRNQRASISRSMPGHHTWLRHLCLSFTMPK</sequence>
<dbReference type="Proteomes" id="UP001152622">
    <property type="component" value="Chromosome 11"/>
</dbReference>
<protein>
    <submittedName>
        <fullName evidence="2">Uncharacterized protein</fullName>
    </submittedName>
</protein>